<feature type="compositionally biased region" description="Low complexity" evidence="1">
    <location>
        <begin position="472"/>
        <end position="491"/>
    </location>
</feature>
<proteinExistence type="predicted"/>
<dbReference type="PANTHER" id="PTHR40623:SF2">
    <property type="entry name" value="INTEGRAL MEMBRANE PROTEIN"/>
    <property type="match status" value="1"/>
</dbReference>
<feature type="region of interest" description="Disordered" evidence="1">
    <location>
        <begin position="269"/>
        <end position="320"/>
    </location>
</feature>
<organism evidence="3 4">
    <name type="scientific">Sphaerulina musiva (strain SO2202)</name>
    <name type="common">Poplar stem canker fungus</name>
    <name type="synonym">Septoria musiva</name>
    <dbReference type="NCBI Taxonomy" id="692275"/>
    <lineage>
        <taxon>Eukaryota</taxon>
        <taxon>Fungi</taxon>
        <taxon>Dikarya</taxon>
        <taxon>Ascomycota</taxon>
        <taxon>Pezizomycotina</taxon>
        <taxon>Dothideomycetes</taxon>
        <taxon>Dothideomycetidae</taxon>
        <taxon>Mycosphaerellales</taxon>
        <taxon>Mycosphaerellaceae</taxon>
        <taxon>Sphaerulina</taxon>
    </lineage>
</organism>
<feature type="transmembrane region" description="Helical" evidence="2">
    <location>
        <begin position="15"/>
        <end position="35"/>
    </location>
</feature>
<protein>
    <submittedName>
        <fullName evidence="3">Uncharacterized protein</fullName>
    </submittedName>
</protein>
<dbReference type="HOGENOM" id="CLU_047282_0_0_1"/>
<feature type="region of interest" description="Disordered" evidence="1">
    <location>
        <begin position="210"/>
        <end position="256"/>
    </location>
</feature>
<name>N1QM36_SPHMS</name>
<feature type="region of interest" description="Disordered" evidence="1">
    <location>
        <begin position="53"/>
        <end position="75"/>
    </location>
</feature>
<gene>
    <name evidence="3" type="ORF">SEPMUDRAFT_145640</name>
</gene>
<dbReference type="RefSeq" id="XP_016764505.1">
    <property type="nucleotide sequence ID" value="XM_016903178.1"/>
</dbReference>
<evidence type="ECO:0000256" key="1">
    <source>
        <dbReference type="SAM" id="MobiDB-lite"/>
    </source>
</evidence>
<dbReference type="OrthoDB" id="5426165at2759"/>
<feature type="compositionally biased region" description="Basic and acidic residues" evidence="1">
    <location>
        <begin position="295"/>
        <end position="309"/>
    </location>
</feature>
<dbReference type="PANTHER" id="PTHR40623">
    <property type="entry name" value="INTEGRAL MEMBRANE PROTEIN"/>
    <property type="match status" value="1"/>
</dbReference>
<dbReference type="AlphaFoldDB" id="N1QM36"/>
<dbReference type="EMBL" id="KB456260">
    <property type="protein sequence ID" value="EMF16384.1"/>
    <property type="molecule type" value="Genomic_DNA"/>
</dbReference>
<dbReference type="OMA" id="NSWALWQ"/>
<sequence length="529" mass="57305">MGKAFFTAWQTWEKLVFILACAIVVTVLLGCAKLGHTHYNLRKYSAIAEKDKQEEQAMHRQMSHRRRPPTTTDVPFGIRAIESGVEVEGVWISRNNSPEPASTRDTSTASMWDAAVHQRHEIDLEKQDADTRHGRHGLESTNASNPATNAGMAGTRMTGHGQPEGVMSKPAKNKQHPPLSYAKYSGNPSLFNQAPYVSTIEGINAIHRASGPVTTGSTHGDEYGSRDSSQSTSDGTDTEPISSSAPNLLGRRQKQQSMELDLMHSHRLSQAAETGQLTPRVRRTETRGDSASFSYEHRASSVSDSGDRHQHVRARSESPVARPATLIGCSSDMSLRPPSLDSLPAAASRTSLPDVTPFAQFCRTAPILLRPESRQSVASTASKSAMQQAGDSLEQYMSRSSNFEAQSQRAAPPIETAMAAQKAVPEAPAQALPEQRTSFEHRKSAVVRGHGSGFEILRPGTFAEQSVEKQRSAPPISLYNSSSSSRHGSSSTDGRRKIQKKRPPSVGSETSSSGGGSRDSGRWSLRSLA</sequence>
<feature type="compositionally biased region" description="Basic and acidic residues" evidence="1">
    <location>
        <begin position="127"/>
        <end position="138"/>
    </location>
</feature>
<dbReference type="STRING" id="692275.N1QM36"/>
<keyword evidence="2" id="KW-0812">Transmembrane</keyword>
<accession>N1QM36</accession>
<feature type="compositionally biased region" description="Polar residues" evidence="1">
    <location>
        <begin position="139"/>
        <end position="148"/>
    </location>
</feature>
<feature type="region of interest" description="Disordered" evidence="1">
    <location>
        <begin position="417"/>
        <end position="439"/>
    </location>
</feature>
<dbReference type="GeneID" id="27900315"/>
<dbReference type="PROSITE" id="PS51257">
    <property type="entry name" value="PROKAR_LIPOPROTEIN"/>
    <property type="match status" value="1"/>
</dbReference>
<evidence type="ECO:0000313" key="3">
    <source>
        <dbReference type="EMBL" id="EMF16384.1"/>
    </source>
</evidence>
<keyword evidence="2" id="KW-0472">Membrane</keyword>
<feature type="compositionally biased region" description="Low complexity" evidence="1">
    <location>
        <begin position="226"/>
        <end position="235"/>
    </location>
</feature>
<evidence type="ECO:0000256" key="2">
    <source>
        <dbReference type="SAM" id="Phobius"/>
    </source>
</evidence>
<dbReference type="eggNOG" id="ENOG502S92A">
    <property type="taxonomic scope" value="Eukaryota"/>
</dbReference>
<keyword evidence="4" id="KW-1185">Reference proteome</keyword>
<keyword evidence="2" id="KW-1133">Transmembrane helix</keyword>
<dbReference type="Proteomes" id="UP000016931">
    <property type="component" value="Unassembled WGS sequence"/>
</dbReference>
<feature type="region of interest" description="Disordered" evidence="1">
    <location>
        <begin position="465"/>
        <end position="529"/>
    </location>
</feature>
<reference evidence="3 4" key="1">
    <citation type="journal article" date="2012" name="PLoS Pathog.">
        <title>Diverse lifestyles and strategies of plant pathogenesis encoded in the genomes of eighteen Dothideomycetes fungi.</title>
        <authorList>
            <person name="Ohm R.A."/>
            <person name="Feau N."/>
            <person name="Henrissat B."/>
            <person name="Schoch C.L."/>
            <person name="Horwitz B.A."/>
            <person name="Barry K.W."/>
            <person name="Condon B.J."/>
            <person name="Copeland A.C."/>
            <person name="Dhillon B."/>
            <person name="Glaser F."/>
            <person name="Hesse C.N."/>
            <person name="Kosti I."/>
            <person name="LaButti K."/>
            <person name="Lindquist E.A."/>
            <person name="Lucas S."/>
            <person name="Salamov A.A."/>
            <person name="Bradshaw R.E."/>
            <person name="Ciuffetti L."/>
            <person name="Hamelin R.C."/>
            <person name="Kema G.H.J."/>
            <person name="Lawrence C."/>
            <person name="Scott J.A."/>
            <person name="Spatafora J.W."/>
            <person name="Turgeon B.G."/>
            <person name="de Wit P.J.G.M."/>
            <person name="Zhong S."/>
            <person name="Goodwin S.B."/>
            <person name="Grigoriev I.V."/>
        </authorList>
    </citation>
    <scope>NUCLEOTIDE SEQUENCE [LARGE SCALE GENOMIC DNA]</scope>
    <source>
        <strain evidence="3 4">SO2202</strain>
    </source>
</reference>
<evidence type="ECO:0000313" key="4">
    <source>
        <dbReference type="Proteomes" id="UP000016931"/>
    </source>
</evidence>
<feature type="region of interest" description="Disordered" evidence="1">
    <location>
        <begin position="127"/>
        <end position="179"/>
    </location>
</feature>